<reference evidence="3" key="3">
    <citation type="submission" date="2025-09" db="UniProtKB">
        <authorList>
            <consortium name="Ensembl"/>
        </authorList>
    </citation>
    <scope>IDENTIFICATION</scope>
</reference>
<evidence type="ECO:0008006" key="5">
    <source>
        <dbReference type="Google" id="ProtNLM"/>
    </source>
</evidence>
<feature type="compositionally biased region" description="Basic and acidic residues" evidence="2">
    <location>
        <begin position="532"/>
        <end position="541"/>
    </location>
</feature>
<reference evidence="3 4" key="1">
    <citation type="submission" date="2020-06" db="EMBL/GenBank/DDBJ databases">
        <authorList>
            <consortium name="Wellcome Sanger Institute Data Sharing"/>
        </authorList>
    </citation>
    <scope>NUCLEOTIDE SEQUENCE [LARGE SCALE GENOMIC DNA]</scope>
</reference>
<name>A0AAY4ABZ2_9TELE</name>
<evidence type="ECO:0000313" key="3">
    <source>
        <dbReference type="Ensembl" id="ENSDCDP00010006374.1"/>
    </source>
</evidence>
<evidence type="ECO:0000256" key="2">
    <source>
        <dbReference type="SAM" id="MobiDB-lite"/>
    </source>
</evidence>
<feature type="coiled-coil region" evidence="1">
    <location>
        <begin position="98"/>
        <end position="220"/>
    </location>
</feature>
<dbReference type="GeneTree" id="ENSGT01000000214816"/>
<dbReference type="AlphaFoldDB" id="A0AAY4ABZ2"/>
<keyword evidence="1" id="KW-0175">Coiled coil</keyword>
<accession>A0AAY4ABZ2</accession>
<feature type="region of interest" description="Disordered" evidence="2">
    <location>
        <begin position="229"/>
        <end position="284"/>
    </location>
</feature>
<protein>
    <recommendedName>
        <fullName evidence="5">Retrotransposon gag domain-containing protein</fullName>
    </recommendedName>
</protein>
<feature type="region of interest" description="Disordered" evidence="2">
    <location>
        <begin position="480"/>
        <end position="585"/>
    </location>
</feature>
<organism evidence="3 4">
    <name type="scientific">Denticeps clupeoides</name>
    <name type="common">denticle herring</name>
    <dbReference type="NCBI Taxonomy" id="299321"/>
    <lineage>
        <taxon>Eukaryota</taxon>
        <taxon>Metazoa</taxon>
        <taxon>Chordata</taxon>
        <taxon>Craniata</taxon>
        <taxon>Vertebrata</taxon>
        <taxon>Euteleostomi</taxon>
        <taxon>Actinopterygii</taxon>
        <taxon>Neopterygii</taxon>
        <taxon>Teleostei</taxon>
        <taxon>Clupei</taxon>
        <taxon>Clupeiformes</taxon>
        <taxon>Denticipitoidei</taxon>
        <taxon>Denticipitidae</taxon>
        <taxon>Denticeps</taxon>
    </lineage>
</organism>
<proteinExistence type="predicted"/>
<feature type="compositionally biased region" description="Polar residues" evidence="2">
    <location>
        <begin position="547"/>
        <end position="571"/>
    </location>
</feature>
<evidence type="ECO:0000256" key="1">
    <source>
        <dbReference type="SAM" id="Coils"/>
    </source>
</evidence>
<evidence type="ECO:0000313" key="4">
    <source>
        <dbReference type="Proteomes" id="UP000694580"/>
    </source>
</evidence>
<dbReference type="Ensembl" id="ENSDCDT00010006588.1">
    <property type="protein sequence ID" value="ENSDCDP00010006374.1"/>
    <property type="gene ID" value="ENSDCDG00010002754.1"/>
</dbReference>
<sequence>MSRSSSPEAHWDRLEVWLNALTSNLLPEPTGDLQNLSQEQIDDNLSILMARDPTQDYSHKELAKITASLAHNLLGQAKLSEATIHHQERRTAALKLQDERAQRNLTLVRRQLEQLETQDRTAHKQHPELQEELERLQNALTDLRVDTAHREEQEKDAREELRENLNEAKTLLMRAETELKEREAWARACEGHLQTARAEVSTLSQQRDYLKDELDTVRRELKHSYRLHDDPRREMHPAEFPLTSSKREESPVLRTSPASIPNPPPAARGWEPSQRLHSSHGVSTKELDKLARNIPIFTPNPAGGHDVHSYLDDVDFHLQTVANVTTRDRLYLLRITASREVRSFLDRQPESVKMDHQQLQQALIREFSDPESEHGLITAMDLKQGRQETTQAYYNRLRQAYFGARNEPGMEDDFNFRSLFLRNLHPTVSHYLGVLACPRTMSTQQLRDLAHKAFAKQRAVSEKTAKTHTIYPVSTQSAELTLEGAEQSHHDNRWSRTFPANRGQRGHDGARHKHQTGHSGRSWDRSQPPSNPRDEATWEGKRRPRRSQFSATQASRSDWQQPNPSQHSLDQSRFKSPAGPNWEATSEAAEIMRVLKELLQERHQRGGKKDESDQA</sequence>
<dbReference type="Proteomes" id="UP000694580">
    <property type="component" value="Chromosome 2"/>
</dbReference>
<reference evidence="3" key="2">
    <citation type="submission" date="2025-08" db="UniProtKB">
        <authorList>
            <consortium name="Ensembl"/>
        </authorList>
    </citation>
    <scope>IDENTIFICATION</scope>
</reference>
<keyword evidence="4" id="KW-1185">Reference proteome</keyword>